<dbReference type="PANTHER" id="PTHR43767">
    <property type="entry name" value="LONG-CHAIN-FATTY-ACID--COA LIGASE"/>
    <property type="match status" value="1"/>
</dbReference>
<dbReference type="Pfam" id="PF00501">
    <property type="entry name" value="AMP-binding"/>
    <property type="match status" value="1"/>
</dbReference>
<evidence type="ECO:0000259" key="1">
    <source>
        <dbReference type="Pfam" id="PF00501"/>
    </source>
</evidence>
<dbReference type="InterPro" id="IPR020845">
    <property type="entry name" value="AMP-binding_CS"/>
</dbReference>
<sequence>MWVDFLHRNAQRYPNRTALTLVERDHDVSYAELNTLAARCATWLSDRGVRAGDRVAMLAVNRLEHLTFFFGCTKLGAIFVPLNFRLAEPELRAQLHRLEPKVFLTAGFPAFAEESIDLDRLTLPDNADYRPHDVDHRDTLMILFTSGSTGEPKGVMLHAGMLLWNIFNTRTEWDLGPNDVSAAHAPFFHTGGYNVFTLPLLHAGGRLVLTEQFDAEHMVRLIESEGMTVFFGVPTMFDMMRRSKAFDRARFPQLRFMISGGAPCPLTLSAAWQTKGVHFRQGFGMTEVGPNCFAIDEETALNHPQSVGRPMCHSQVRLIDEQGREVGPNEPGELCIRGPHVCAGYWRDADTFRETCPDGFFRTGDLAMRDERGLFTIVGRKKDMYISGGENVFPGEVVRHLLALPGVHDAQVVAVPDTRWGEVGFAFLVADREMTLAELRTLLEPHLSRYKHPQHLRCLSEFPLLANGKVDRATLTAWAVEGVQHVG</sequence>
<keyword evidence="4" id="KW-1185">Reference proteome</keyword>
<dbReference type="Gene3D" id="3.30.300.30">
    <property type="match status" value="1"/>
</dbReference>
<dbReference type="AlphaFoldDB" id="A0A8A4TLF3"/>
<name>A0A8A4TLF3_SULCO</name>
<accession>A0A8A4TLF3</accession>
<dbReference type="GO" id="GO:0016878">
    <property type="term" value="F:acid-thiol ligase activity"/>
    <property type="evidence" value="ECO:0007669"/>
    <property type="project" value="UniProtKB-ARBA"/>
</dbReference>
<dbReference type="InterPro" id="IPR000873">
    <property type="entry name" value="AMP-dep_synth/lig_dom"/>
</dbReference>
<dbReference type="RefSeq" id="WP_237379665.1">
    <property type="nucleotide sequence ID" value="NZ_CP071793.1"/>
</dbReference>
<dbReference type="InterPro" id="IPR025110">
    <property type="entry name" value="AMP-bd_C"/>
</dbReference>
<dbReference type="Pfam" id="PF13193">
    <property type="entry name" value="AMP-binding_C"/>
    <property type="match status" value="1"/>
</dbReference>
<dbReference type="EMBL" id="CP071793">
    <property type="protein sequence ID" value="QTD50034.1"/>
    <property type="molecule type" value="Genomic_DNA"/>
</dbReference>
<evidence type="ECO:0000313" key="3">
    <source>
        <dbReference type="EMBL" id="QTD50034.1"/>
    </source>
</evidence>
<feature type="domain" description="AMP-binding enzyme C-terminal" evidence="2">
    <location>
        <begin position="401"/>
        <end position="469"/>
    </location>
</feature>
<feature type="domain" description="AMP-dependent synthetase/ligase" evidence="1">
    <location>
        <begin position="7"/>
        <end position="346"/>
    </location>
</feature>
<reference evidence="3" key="1">
    <citation type="submission" date="2021-03" db="EMBL/GenBank/DDBJ databases">
        <title>Acanthopleuribacteraceae sp. M133.</title>
        <authorList>
            <person name="Wang G."/>
        </authorList>
    </citation>
    <scope>NUCLEOTIDE SEQUENCE</scope>
    <source>
        <strain evidence="3">M133</strain>
    </source>
</reference>
<dbReference type="InterPro" id="IPR050237">
    <property type="entry name" value="ATP-dep_AMP-bd_enzyme"/>
</dbReference>
<organism evidence="3 4">
    <name type="scientific">Sulfidibacter corallicola</name>
    <dbReference type="NCBI Taxonomy" id="2818388"/>
    <lineage>
        <taxon>Bacteria</taxon>
        <taxon>Pseudomonadati</taxon>
        <taxon>Acidobacteriota</taxon>
        <taxon>Holophagae</taxon>
        <taxon>Acanthopleuribacterales</taxon>
        <taxon>Acanthopleuribacteraceae</taxon>
        <taxon>Sulfidibacter</taxon>
    </lineage>
</organism>
<dbReference type="InterPro" id="IPR045851">
    <property type="entry name" value="AMP-bd_C_sf"/>
</dbReference>
<dbReference type="SUPFAM" id="SSF56801">
    <property type="entry name" value="Acetyl-CoA synthetase-like"/>
    <property type="match status" value="1"/>
</dbReference>
<evidence type="ECO:0000259" key="2">
    <source>
        <dbReference type="Pfam" id="PF13193"/>
    </source>
</evidence>
<dbReference type="KEGG" id="scor:J3U87_31000"/>
<gene>
    <name evidence="3" type="ORF">J3U87_31000</name>
</gene>
<proteinExistence type="predicted"/>
<dbReference type="InterPro" id="IPR042099">
    <property type="entry name" value="ANL_N_sf"/>
</dbReference>
<dbReference type="PROSITE" id="PS00455">
    <property type="entry name" value="AMP_BINDING"/>
    <property type="match status" value="1"/>
</dbReference>
<dbReference type="Proteomes" id="UP000663929">
    <property type="component" value="Chromosome"/>
</dbReference>
<protein>
    <submittedName>
        <fullName evidence="3">AMP-binding protein</fullName>
    </submittedName>
</protein>
<dbReference type="PANTHER" id="PTHR43767:SF1">
    <property type="entry name" value="NONRIBOSOMAL PEPTIDE SYNTHASE PES1 (EUROFUNG)-RELATED"/>
    <property type="match status" value="1"/>
</dbReference>
<evidence type="ECO:0000313" key="4">
    <source>
        <dbReference type="Proteomes" id="UP000663929"/>
    </source>
</evidence>
<dbReference type="Gene3D" id="3.40.50.12780">
    <property type="entry name" value="N-terminal domain of ligase-like"/>
    <property type="match status" value="1"/>
</dbReference>